<dbReference type="SMART" id="SM00404">
    <property type="entry name" value="PTPc_motif"/>
    <property type="match status" value="1"/>
</dbReference>
<dbReference type="PANTHER" id="PTHR46163">
    <property type="entry name" value="TYROSINE-PROTEIN PHOSPHATASE-RELATED"/>
    <property type="match status" value="1"/>
</dbReference>
<dbReference type="AlphaFoldDB" id="A0A8S1GZ46"/>
<dbReference type="PROSITE" id="PS50055">
    <property type="entry name" value="TYR_PHOSPHATASE_PTP"/>
    <property type="match status" value="1"/>
</dbReference>
<dbReference type="PANTHER" id="PTHR46163:SF19">
    <property type="entry name" value="PROTEIN-TYROSINE PHOSPHATASE"/>
    <property type="match status" value="1"/>
</dbReference>
<dbReference type="InterPro" id="IPR000387">
    <property type="entry name" value="Tyr_Pase_dom"/>
</dbReference>
<dbReference type="InterPro" id="IPR016130">
    <property type="entry name" value="Tyr_Pase_AS"/>
</dbReference>
<dbReference type="EMBL" id="CAJGYM010000008">
    <property type="protein sequence ID" value="CAD6188342.1"/>
    <property type="molecule type" value="Genomic_DNA"/>
</dbReference>
<evidence type="ECO:0000259" key="2">
    <source>
        <dbReference type="PROSITE" id="PS50055"/>
    </source>
</evidence>
<organism evidence="4 5">
    <name type="scientific">Caenorhabditis auriculariae</name>
    <dbReference type="NCBI Taxonomy" id="2777116"/>
    <lineage>
        <taxon>Eukaryota</taxon>
        <taxon>Metazoa</taxon>
        <taxon>Ecdysozoa</taxon>
        <taxon>Nematoda</taxon>
        <taxon>Chromadorea</taxon>
        <taxon>Rhabditida</taxon>
        <taxon>Rhabditina</taxon>
        <taxon>Rhabditomorpha</taxon>
        <taxon>Rhabditoidea</taxon>
        <taxon>Rhabditidae</taxon>
        <taxon>Peloderinae</taxon>
        <taxon>Caenorhabditis</taxon>
    </lineage>
</organism>
<dbReference type="PRINTS" id="PR00700">
    <property type="entry name" value="PRTYPHPHTASE"/>
</dbReference>
<dbReference type="PROSITE" id="PS00383">
    <property type="entry name" value="TYR_PHOSPHATASE_1"/>
    <property type="match status" value="1"/>
</dbReference>
<dbReference type="SMART" id="SM00194">
    <property type="entry name" value="PTPc"/>
    <property type="match status" value="1"/>
</dbReference>
<dbReference type="PROSITE" id="PS50056">
    <property type="entry name" value="TYR_PHOSPHATASE_2"/>
    <property type="match status" value="1"/>
</dbReference>
<evidence type="ECO:0000256" key="1">
    <source>
        <dbReference type="SAM" id="MobiDB-lite"/>
    </source>
</evidence>
<proteinExistence type="predicted"/>
<dbReference type="Proteomes" id="UP000835052">
    <property type="component" value="Unassembled WGS sequence"/>
</dbReference>
<comment type="caution">
    <text evidence="4">The sequence shown here is derived from an EMBL/GenBank/DDBJ whole genome shotgun (WGS) entry which is preliminary data.</text>
</comment>
<evidence type="ECO:0008006" key="6">
    <source>
        <dbReference type="Google" id="ProtNLM"/>
    </source>
</evidence>
<dbReference type="InterPro" id="IPR000242">
    <property type="entry name" value="PTP_cat"/>
</dbReference>
<evidence type="ECO:0000259" key="3">
    <source>
        <dbReference type="PROSITE" id="PS50056"/>
    </source>
</evidence>
<reference evidence="4" key="1">
    <citation type="submission" date="2020-10" db="EMBL/GenBank/DDBJ databases">
        <authorList>
            <person name="Kikuchi T."/>
        </authorList>
    </citation>
    <scope>NUCLEOTIDE SEQUENCE</scope>
    <source>
        <strain evidence="4">NKZ352</strain>
    </source>
</reference>
<name>A0A8S1GZ46_9PELO</name>
<gene>
    <name evidence="4" type="ORF">CAUJ_LOCUS4261</name>
</gene>
<sequence>MASNRDNKNSIQIRKKKKNNDKELEKGSGKTCLDEKAEQITIERSKIVKFIKRTLEKTPNGLRTEFQAMKRTNNWEAMKAFKAANELGKNRYKDVGCLDASRVKLQMPPWDHEYIHGNFVSTPSNPKRFICTQAPMEKTCADFWFMCLTERVEVIFMLCNLKEKGANKCFEYFPSKGNETLTFEEGSHKITVKMTHAPVMLKFTGEDVKAKVKLTTVIVEGAGERPLRTNHYHWIDWPDRGVPPADSAIIQLLEKTRGTKYPMVVHCSAGIGRTGSVVMIEYMLDQISRQVDIEDTDKILLKIRDQRNNSVQTDHQYLFVHQVYLNYFKFRGVLPADIEAHLEKFTKEYHKLVI</sequence>
<protein>
    <recommendedName>
        <fullName evidence="6">Protein-tyrosine phosphatase</fullName>
    </recommendedName>
</protein>
<dbReference type="InterPro" id="IPR029021">
    <property type="entry name" value="Prot-tyrosine_phosphatase-like"/>
</dbReference>
<dbReference type="InterPro" id="IPR003595">
    <property type="entry name" value="Tyr_Pase_cat"/>
</dbReference>
<dbReference type="OrthoDB" id="8815311at2759"/>
<dbReference type="SUPFAM" id="SSF52799">
    <property type="entry name" value="(Phosphotyrosine protein) phosphatases II"/>
    <property type="match status" value="1"/>
</dbReference>
<feature type="domain" description="Tyrosine specific protein phosphatases" evidence="3">
    <location>
        <begin position="247"/>
        <end position="318"/>
    </location>
</feature>
<accession>A0A8S1GZ46</accession>
<dbReference type="InterPro" id="IPR052782">
    <property type="entry name" value="Oocyte-zygote_transition_reg"/>
</dbReference>
<keyword evidence="5" id="KW-1185">Reference proteome</keyword>
<evidence type="ECO:0000313" key="5">
    <source>
        <dbReference type="Proteomes" id="UP000835052"/>
    </source>
</evidence>
<feature type="region of interest" description="Disordered" evidence="1">
    <location>
        <begin position="1"/>
        <end position="30"/>
    </location>
</feature>
<feature type="compositionally biased region" description="Basic and acidic residues" evidence="1">
    <location>
        <begin position="20"/>
        <end position="30"/>
    </location>
</feature>
<dbReference type="Gene3D" id="3.90.190.10">
    <property type="entry name" value="Protein tyrosine phosphatase superfamily"/>
    <property type="match status" value="1"/>
</dbReference>
<dbReference type="GO" id="GO:0004725">
    <property type="term" value="F:protein tyrosine phosphatase activity"/>
    <property type="evidence" value="ECO:0007669"/>
    <property type="project" value="InterPro"/>
</dbReference>
<dbReference type="Pfam" id="PF00102">
    <property type="entry name" value="Y_phosphatase"/>
    <property type="match status" value="1"/>
</dbReference>
<evidence type="ECO:0000313" key="4">
    <source>
        <dbReference type="EMBL" id="CAD6188342.1"/>
    </source>
</evidence>
<feature type="domain" description="Tyrosine-protein phosphatase" evidence="2">
    <location>
        <begin position="62"/>
        <end position="327"/>
    </location>
</feature>
<dbReference type="CDD" id="cd00047">
    <property type="entry name" value="PTPc"/>
    <property type="match status" value="1"/>
</dbReference>